<dbReference type="Proteomes" id="UP001058974">
    <property type="component" value="Chromosome 7"/>
</dbReference>
<evidence type="ECO:0000313" key="2">
    <source>
        <dbReference type="Proteomes" id="UP001058974"/>
    </source>
</evidence>
<sequence length="223" mass="24918">MTGNKDLITGLHPHAISYVTFGDGAKGEIKGIWKLDCPRVPKLDKVLLLKGLTANLISIIQLCDQGLNVNFTKTECLITNKDSEVIMKGIRTKDNCYLWNSQIDYSSKCTYVKGMKMSISARGTLKSDERQVCGKCQTRMSHQKLRLNITSKGEKLMMAQIDRRLDHMGEHVTSRMQSEVGKSLVGLGLQVKQIEGPMCLSQSKSAKRNVEKIEMETVLNRVG</sequence>
<dbReference type="Gramene" id="Psat07G0002300-T1">
    <property type="protein sequence ID" value="KAI5382437.1"/>
    <property type="gene ID" value="KIW84_070023"/>
</dbReference>
<evidence type="ECO:0008006" key="3">
    <source>
        <dbReference type="Google" id="ProtNLM"/>
    </source>
</evidence>
<evidence type="ECO:0000313" key="1">
    <source>
        <dbReference type="EMBL" id="KAI5382437.1"/>
    </source>
</evidence>
<organism evidence="1 2">
    <name type="scientific">Pisum sativum</name>
    <name type="common">Garden pea</name>
    <name type="synonym">Lathyrus oleraceus</name>
    <dbReference type="NCBI Taxonomy" id="3888"/>
    <lineage>
        <taxon>Eukaryota</taxon>
        <taxon>Viridiplantae</taxon>
        <taxon>Streptophyta</taxon>
        <taxon>Embryophyta</taxon>
        <taxon>Tracheophyta</taxon>
        <taxon>Spermatophyta</taxon>
        <taxon>Magnoliopsida</taxon>
        <taxon>eudicotyledons</taxon>
        <taxon>Gunneridae</taxon>
        <taxon>Pentapetalae</taxon>
        <taxon>rosids</taxon>
        <taxon>fabids</taxon>
        <taxon>Fabales</taxon>
        <taxon>Fabaceae</taxon>
        <taxon>Papilionoideae</taxon>
        <taxon>50 kb inversion clade</taxon>
        <taxon>NPAAA clade</taxon>
        <taxon>Hologalegina</taxon>
        <taxon>IRL clade</taxon>
        <taxon>Fabeae</taxon>
        <taxon>Lathyrus</taxon>
    </lineage>
</organism>
<dbReference type="AlphaFoldDB" id="A0A9D4VEX5"/>
<reference evidence="1 2" key="1">
    <citation type="journal article" date="2022" name="Nat. Genet.">
        <title>Improved pea reference genome and pan-genome highlight genomic features and evolutionary characteristics.</title>
        <authorList>
            <person name="Yang T."/>
            <person name="Liu R."/>
            <person name="Luo Y."/>
            <person name="Hu S."/>
            <person name="Wang D."/>
            <person name="Wang C."/>
            <person name="Pandey M.K."/>
            <person name="Ge S."/>
            <person name="Xu Q."/>
            <person name="Li N."/>
            <person name="Li G."/>
            <person name="Huang Y."/>
            <person name="Saxena R.K."/>
            <person name="Ji Y."/>
            <person name="Li M."/>
            <person name="Yan X."/>
            <person name="He Y."/>
            <person name="Liu Y."/>
            <person name="Wang X."/>
            <person name="Xiang C."/>
            <person name="Varshney R.K."/>
            <person name="Ding H."/>
            <person name="Gao S."/>
            <person name="Zong X."/>
        </authorList>
    </citation>
    <scope>NUCLEOTIDE SEQUENCE [LARGE SCALE GENOMIC DNA]</scope>
    <source>
        <strain evidence="1 2">cv. Zhongwan 6</strain>
    </source>
</reference>
<protein>
    <recommendedName>
        <fullName evidence="3">Gag-pol polyprotein</fullName>
    </recommendedName>
</protein>
<comment type="caution">
    <text evidence="1">The sequence shown here is derived from an EMBL/GenBank/DDBJ whole genome shotgun (WGS) entry which is preliminary data.</text>
</comment>
<keyword evidence="2" id="KW-1185">Reference proteome</keyword>
<dbReference type="EMBL" id="JAMSHJ010000007">
    <property type="protein sequence ID" value="KAI5382437.1"/>
    <property type="molecule type" value="Genomic_DNA"/>
</dbReference>
<name>A0A9D4VEX5_PEA</name>
<proteinExistence type="predicted"/>
<accession>A0A9D4VEX5</accession>
<gene>
    <name evidence="1" type="ORF">KIW84_070023</name>
</gene>